<keyword evidence="6" id="KW-0378">Hydrolase</keyword>
<dbReference type="InterPro" id="IPR013520">
    <property type="entry name" value="Ribonucl_H"/>
</dbReference>
<dbReference type="FunFam" id="3.30.420.10:FF:000007">
    <property type="entry name" value="Interferon-stimulated exonuclease gene 20"/>
    <property type="match status" value="1"/>
</dbReference>
<feature type="compositionally biased region" description="Basic residues" evidence="10">
    <location>
        <begin position="48"/>
        <end position="59"/>
    </location>
</feature>
<accession>A0AAV2ZIC4</accession>
<dbReference type="InterPro" id="IPR036397">
    <property type="entry name" value="RNaseH_sf"/>
</dbReference>
<gene>
    <name evidence="12" type="ORF">N0F65_007437</name>
</gene>
<keyword evidence="7" id="KW-0269">Exonuclease</keyword>
<evidence type="ECO:0000256" key="1">
    <source>
        <dbReference type="ARBA" id="ARBA00004123"/>
    </source>
</evidence>
<feature type="compositionally biased region" description="Acidic residues" evidence="10">
    <location>
        <begin position="328"/>
        <end position="341"/>
    </location>
</feature>
<dbReference type="GO" id="GO:0008408">
    <property type="term" value="F:3'-5' exonuclease activity"/>
    <property type="evidence" value="ECO:0007669"/>
    <property type="project" value="InterPro"/>
</dbReference>
<dbReference type="SUPFAM" id="SSF53098">
    <property type="entry name" value="Ribonuclease H-like"/>
    <property type="match status" value="1"/>
</dbReference>
<name>A0AAV2ZIC4_9STRA</name>
<reference evidence="12" key="2">
    <citation type="journal article" date="2023" name="Microbiol Resour">
        <title>Decontamination and Annotation of the Draft Genome Sequence of the Oomycete Lagenidium giganteum ARSEF 373.</title>
        <authorList>
            <person name="Morgan W.R."/>
            <person name="Tartar A."/>
        </authorList>
    </citation>
    <scope>NUCLEOTIDE SEQUENCE</scope>
    <source>
        <strain evidence="12">ARSEF 373</strain>
    </source>
</reference>
<evidence type="ECO:0000256" key="9">
    <source>
        <dbReference type="ARBA" id="ARBA00025599"/>
    </source>
</evidence>
<dbReference type="SMART" id="SM00479">
    <property type="entry name" value="EXOIII"/>
    <property type="match status" value="1"/>
</dbReference>
<dbReference type="Pfam" id="PF00929">
    <property type="entry name" value="RNase_T"/>
    <property type="match status" value="1"/>
</dbReference>
<proteinExistence type="inferred from homology"/>
<organism evidence="12 13">
    <name type="scientific">Lagenidium giganteum</name>
    <dbReference type="NCBI Taxonomy" id="4803"/>
    <lineage>
        <taxon>Eukaryota</taxon>
        <taxon>Sar</taxon>
        <taxon>Stramenopiles</taxon>
        <taxon>Oomycota</taxon>
        <taxon>Peronosporomycetes</taxon>
        <taxon>Pythiales</taxon>
        <taxon>Pythiaceae</taxon>
    </lineage>
</organism>
<reference evidence="12" key="1">
    <citation type="submission" date="2022-11" db="EMBL/GenBank/DDBJ databases">
        <authorList>
            <person name="Morgan W.R."/>
            <person name="Tartar A."/>
        </authorList>
    </citation>
    <scope>NUCLEOTIDE SEQUENCE</scope>
    <source>
        <strain evidence="12">ARSEF 373</strain>
    </source>
</reference>
<evidence type="ECO:0000256" key="8">
    <source>
        <dbReference type="ARBA" id="ARBA00023242"/>
    </source>
</evidence>
<evidence type="ECO:0000256" key="5">
    <source>
        <dbReference type="ARBA" id="ARBA00022722"/>
    </source>
</evidence>
<feature type="domain" description="Exonuclease" evidence="11">
    <location>
        <begin position="138"/>
        <end position="303"/>
    </location>
</feature>
<evidence type="ECO:0000256" key="6">
    <source>
        <dbReference type="ARBA" id="ARBA00022801"/>
    </source>
</evidence>
<keyword evidence="13" id="KW-1185">Reference proteome</keyword>
<evidence type="ECO:0000256" key="7">
    <source>
        <dbReference type="ARBA" id="ARBA00022839"/>
    </source>
</evidence>
<sequence>MAKRKRSSTTSAAANAVGSHEGNPVKKATQTEQNSAAAAKSKKDAKGGKKPQHKGKGKKPAAAPTPAPAPVVPNSNWLALKAKIQKKDIARRPDQKGDGAPRTKKNGLDVNAHKQKLKDSKLTKRREAKTAEWIDNDSIVAMDCEMVGVGMSGKTSVLARCSIVDYDGNVLYDKHVRPVEKVTDFRTHVSGIRSRSLKHAIPFAQCLKEVGKLLKDKIVVGHALKNDFKALMFAPPKNMIRDTAKYRPYMRRKMNGTKLYPKSLKNLAAEVLGKEIQQGEHDSVIDARTTLELYKREQFAWEKYLRTNKPSSLAGIAPPAPAGQNAGGDDDDDGSSDEENPEPTPATASVPEYPSDAEVEASKPRKPFHVPDTKELQNLEYAAE</sequence>
<feature type="region of interest" description="Disordered" evidence="10">
    <location>
        <begin position="310"/>
        <end position="384"/>
    </location>
</feature>
<keyword evidence="4" id="KW-0698">rRNA processing</keyword>
<dbReference type="CDD" id="cd06144">
    <property type="entry name" value="REX4_like"/>
    <property type="match status" value="1"/>
</dbReference>
<keyword evidence="8" id="KW-0539">Nucleus</keyword>
<dbReference type="PANTHER" id="PTHR12801:SF45">
    <property type="entry name" value="RNA EXONUCLEASE 4"/>
    <property type="match status" value="1"/>
</dbReference>
<evidence type="ECO:0000256" key="3">
    <source>
        <dbReference type="ARBA" id="ARBA00016937"/>
    </source>
</evidence>
<comment type="subcellular location">
    <subcellularLocation>
        <location evidence="1">Nucleus</location>
    </subcellularLocation>
</comment>
<evidence type="ECO:0000256" key="2">
    <source>
        <dbReference type="ARBA" id="ARBA00010489"/>
    </source>
</evidence>
<dbReference type="GO" id="GO:0003676">
    <property type="term" value="F:nucleic acid binding"/>
    <property type="evidence" value="ECO:0007669"/>
    <property type="project" value="InterPro"/>
</dbReference>
<dbReference type="InterPro" id="IPR047021">
    <property type="entry name" value="REXO1/3/4-like"/>
</dbReference>
<feature type="compositionally biased region" description="Basic and acidic residues" evidence="10">
    <location>
        <begin position="85"/>
        <end position="101"/>
    </location>
</feature>
<comment type="caution">
    <text evidence="12">The sequence shown here is derived from an EMBL/GenBank/DDBJ whole genome shotgun (WGS) entry which is preliminary data.</text>
</comment>
<dbReference type="Gene3D" id="3.30.420.10">
    <property type="entry name" value="Ribonuclease H-like superfamily/Ribonuclease H"/>
    <property type="match status" value="1"/>
</dbReference>
<keyword evidence="5" id="KW-0540">Nuclease</keyword>
<dbReference type="InterPro" id="IPR037431">
    <property type="entry name" value="REX4_DEDDh_dom"/>
</dbReference>
<evidence type="ECO:0000313" key="12">
    <source>
        <dbReference type="EMBL" id="DBA05275.1"/>
    </source>
</evidence>
<protein>
    <recommendedName>
        <fullName evidence="3">RNA exonuclease 4</fullName>
    </recommendedName>
</protein>
<feature type="region of interest" description="Disordered" evidence="10">
    <location>
        <begin position="1"/>
        <end position="128"/>
    </location>
</feature>
<dbReference type="AlphaFoldDB" id="A0AAV2ZIC4"/>
<comment type="function">
    <text evidence="9">Exoribonuclease involved in ribosome biosynthesis. Involved in the processing of ITS1, the internal transcribed spacer localized between the 18S and 5.8S rRNAs.</text>
</comment>
<dbReference type="PANTHER" id="PTHR12801">
    <property type="entry name" value="RNA EXONUCLEASE REXO1 / RECO3 FAMILY MEMBER-RELATED"/>
    <property type="match status" value="1"/>
</dbReference>
<dbReference type="EMBL" id="DAKRPA010000001">
    <property type="protein sequence ID" value="DBA05275.1"/>
    <property type="molecule type" value="Genomic_DNA"/>
</dbReference>
<evidence type="ECO:0000313" key="13">
    <source>
        <dbReference type="Proteomes" id="UP001146120"/>
    </source>
</evidence>
<dbReference type="GO" id="GO:0005634">
    <property type="term" value="C:nucleus"/>
    <property type="evidence" value="ECO:0007669"/>
    <property type="project" value="UniProtKB-SubCell"/>
</dbReference>
<evidence type="ECO:0000256" key="10">
    <source>
        <dbReference type="SAM" id="MobiDB-lite"/>
    </source>
</evidence>
<evidence type="ECO:0000259" key="11">
    <source>
        <dbReference type="SMART" id="SM00479"/>
    </source>
</evidence>
<dbReference type="InterPro" id="IPR012337">
    <property type="entry name" value="RNaseH-like_sf"/>
</dbReference>
<comment type="similarity">
    <text evidence="2">Belongs to the REXO4 family.</text>
</comment>
<dbReference type="GO" id="GO:0006364">
    <property type="term" value="P:rRNA processing"/>
    <property type="evidence" value="ECO:0007669"/>
    <property type="project" value="UniProtKB-KW"/>
</dbReference>
<evidence type="ECO:0000256" key="4">
    <source>
        <dbReference type="ARBA" id="ARBA00022552"/>
    </source>
</evidence>
<dbReference type="Proteomes" id="UP001146120">
    <property type="component" value="Unassembled WGS sequence"/>
</dbReference>